<dbReference type="InterPro" id="IPR019734">
    <property type="entry name" value="TPR_rpt"/>
</dbReference>
<dbReference type="OrthoDB" id="8482207at2"/>
<dbReference type="AlphaFoldDB" id="A0A371RK41"/>
<feature type="repeat" description="TPR" evidence="1">
    <location>
        <begin position="169"/>
        <end position="202"/>
    </location>
</feature>
<dbReference type="Proteomes" id="UP000264589">
    <property type="component" value="Unassembled WGS sequence"/>
</dbReference>
<feature type="chain" id="PRO_5016646850" description="Tetratricopeptide repeat protein" evidence="3">
    <location>
        <begin position="32"/>
        <end position="521"/>
    </location>
</feature>
<evidence type="ECO:0000313" key="4">
    <source>
        <dbReference type="EMBL" id="RFB05825.1"/>
    </source>
</evidence>
<evidence type="ECO:0008006" key="6">
    <source>
        <dbReference type="Google" id="ProtNLM"/>
    </source>
</evidence>
<evidence type="ECO:0000313" key="5">
    <source>
        <dbReference type="Proteomes" id="UP000264589"/>
    </source>
</evidence>
<feature type="compositionally biased region" description="Acidic residues" evidence="2">
    <location>
        <begin position="498"/>
        <end position="521"/>
    </location>
</feature>
<organism evidence="4 5">
    <name type="scientific">Parvularcula marina</name>
    <dbReference type="NCBI Taxonomy" id="2292771"/>
    <lineage>
        <taxon>Bacteria</taxon>
        <taxon>Pseudomonadati</taxon>
        <taxon>Pseudomonadota</taxon>
        <taxon>Alphaproteobacteria</taxon>
        <taxon>Parvularculales</taxon>
        <taxon>Parvularculaceae</taxon>
        <taxon>Parvularcula</taxon>
    </lineage>
</organism>
<dbReference type="RefSeq" id="WP_116392458.1">
    <property type="nucleotide sequence ID" value="NZ_QUQO01000001.1"/>
</dbReference>
<dbReference type="InParanoid" id="A0A371RK41"/>
<dbReference type="EMBL" id="QUQO01000001">
    <property type="protein sequence ID" value="RFB05825.1"/>
    <property type="molecule type" value="Genomic_DNA"/>
</dbReference>
<name>A0A371RK41_9PROT</name>
<feature type="signal peptide" evidence="3">
    <location>
        <begin position="1"/>
        <end position="31"/>
    </location>
</feature>
<dbReference type="InterPro" id="IPR011990">
    <property type="entry name" value="TPR-like_helical_dom_sf"/>
</dbReference>
<evidence type="ECO:0000256" key="1">
    <source>
        <dbReference type="PROSITE-ProRule" id="PRU00339"/>
    </source>
</evidence>
<dbReference type="SMART" id="SM00028">
    <property type="entry name" value="TPR"/>
    <property type="match status" value="3"/>
</dbReference>
<comment type="caution">
    <text evidence="4">The sequence shown here is derived from an EMBL/GenBank/DDBJ whole genome shotgun (WGS) entry which is preliminary data.</text>
</comment>
<protein>
    <recommendedName>
        <fullName evidence="6">Tetratricopeptide repeat protein</fullName>
    </recommendedName>
</protein>
<dbReference type="Pfam" id="PF13432">
    <property type="entry name" value="TPR_16"/>
    <property type="match status" value="2"/>
</dbReference>
<feature type="region of interest" description="Disordered" evidence="2">
    <location>
        <begin position="484"/>
        <end position="521"/>
    </location>
</feature>
<proteinExistence type="predicted"/>
<keyword evidence="5" id="KW-1185">Reference proteome</keyword>
<gene>
    <name evidence="4" type="ORF">DX908_11440</name>
</gene>
<sequence length="521" mass="58577">MRKHLSAAAIMALVGMGALPGATPFASTANAATAQSNQTPEEERRRARLSLSTSTARVLQEVFNDINSEPPNYAKAMDSLNRLLSRDGLSKFDESTSLELRAGIYAQQENYAAALRDFERILQLDELPFDRLKQIRYYVAQLYFTQERYADAIRFMELYLAEEGNVEDTNAWYILAAAYVSQGNYQKARRPAERALQYDEKKEKKSYDLLNLIYSELQLNAERGRLLEEMVERFPNEEGYWAQLSGSYDAAGRRKDALATLEAAYNAGLITDEDKIIALAQYYSSLDNPYRGAKLIEEEMAAGAVKRDLDNLTLLSQLWSMSREQDKAIEALSAAARISPSGELYYRLGQSYMASERFEEGIRALNEALERGGLSAQDRGDINLLLGNAYFQLDPDSADGRRRARRAFERALNSPRSRNSAQGWIAYIDAYERTLRQQAEIERIQRQERLQRERDRCDSLVDLADLGGAVNESDVSECRALIARTDEQGRPLDPNAASDEEEAAATEEEGEAADEEATDAG</sequence>
<reference evidence="4 5" key="1">
    <citation type="submission" date="2018-08" db="EMBL/GenBank/DDBJ databases">
        <title>Parvularcula sp. SM1705, isolated from surface water of the South Sea China.</title>
        <authorList>
            <person name="Sun L."/>
        </authorList>
    </citation>
    <scope>NUCLEOTIDE SEQUENCE [LARGE SCALE GENOMIC DNA]</scope>
    <source>
        <strain evidence="4 5">SM1705</strain>
    </source>
</reference>
<accession>A0A371RK41</accession>
<keyword evidence="1" id="KW-0802">TPR repeat</keyword>
<keyword evidence="3" id="KW-0732">Signal</keyword>
<evidence type="ECO:0000256" key="3">
    <source>
        <dbReference type="SAM" id="SignalP"/>
    </source>
</evidence>
<feature type="repeat" description="TPR" evidence="1">
    <location>
        <begin position="342"/>
        <end position="375"/>
    </location>
</feature>
<dbReference type="SUPFAM" id="SSF48452">
    <property type="entry name" value="TPR-like"/>
    <property type="match status" value="2"/>
</dbReference>
<dbReference type="Gene3D" id="1.25.40.10">
    <property type="entry name" value="Tetratricopeptide repeat domain"/>
    <property type="match status" value="2"/>
</dbReference>
<evidence type="ECO:0000256" key="2">
    <source>
        <dbReference type="SAM" id="MobiDB-lite"/>
    </source>
</evidence>
<dbReference type="PROSITE" id="PS50005">
    <property type="entry name" value="TPR"/>
    <property type="match status" value="2"/>
</dbReference>